<dbReference type="HOGENOM" id="CLU_534242_0_0_1"/>
<feature type="compositionally biased region" description="Basic and acidic residues" evidence="1">
    <location>
        <begin position="293"/>
        <end position="302"/>
    </location>
</feature>
<evidence type="ECO:0000256" key="1">
    <source>
        <dbReference type="SAM" id="MobiDB-lite"/>
    </source>
</evidence>
<dbReference type="KEGG" id="lbc:LACBIDRAFT_332666"/>
<name>B0DTH4_LACBS</name>
<protein>
    <submittedName>
        <fullName evidence="2">Predicted protein</fullName>
    </submittedName>
</protein>
<feature type="compositionally biased region" description="Basic and acidic residues" evidence="1">
    <location>
        <begin position="248"/>
        <end position="258"/>
    </location>
</feature>
<dbReference type="EMBL" id="DS547133">
    <property type="protein sequence ID" value="EDR02112.1"/>
    <property type="molecule type" value="Genomic_DNA"/>
</dbReference>
<feature type="compositionally biased region" description="Basic and acidic residues" evidence="1">
    <location>
        <begin position="332"/>
        <end position="344"/>
    </location>
</feature>
<proteinExistence type="predicted"/>
<dbReference type="InParanoid" id="B0DTH4"/>
<feature type="region of interest" description="Disordered" evidence="1">
    <location>
        <begin position="127"/>
        <end position="167"/>
    </location>
</feature>
<feature type="region of interest" description="Disordered" evidence="1">
    <location>
        <begin position="230"/>
        <end position="264"/>
    </location>
</feature>
<dbReference type="OrthoDB" id="440673at2759"/>
<dbReference type="AlphaFoldDB" id="B0DTH4"/>
<keyword evidence="3" id="KW-1185">Reference proteome</keyword>
<evidence type="ECO:0000313" key="2">
    <source>
        <dbReference type="EMBL" id="EDR02112.1"/>
    </source>
</evidence>
<feature type="region of interest" description="Disordered" evidence="1">
    <location>
        <begin position="293"/>
        <end position="424"/>
    </location>
</feature>
<feature type="compositionally biased region" description="Polar residues" evidence="1">
    <location>
        <begin position="230"/>
        <end position="241"/>
    </location>
</feature>
<organism evidence="3">
    <name type="scientific">Laccaria bicolor (strain S238N-H82 / ATCC MYA-4686)</name>
    <name type="common">Bicoloured deceiver</name>
    <name type="synonym">Laccaria laccata var. bicolor</name>
    <dbReference type="NCBI Taxonomy" id="486041"/>
    <lineage>
        <taxon>Eukaryota</taxon>
        <taxon>Fungi</taxon>
        <taxon>Dikarya</taxon>
        <taxon>Basidiomycota</taxon>
        <taxon>Agaricomycotina</taxon>
        <taxon>Agaricomycetes</taxon>
        <taxon>Agaricomycetidae</taxon>
        <taxon>Agaricales</taxon>
        <taxon>Agaricineae</taxon>
        <taxon>Hydnangiaceae</taxon>
        <taxon>Laccaria</taxon>
    </lineage>
</organism>
<dbReference type="Proteomes" id="UP000001194">
    <property type="component" value="Unassembled WGS sequence"/>
</dbReference>
<sequence>MRILRPQSHGHGRLYPTHLPRRRYLRTWIRRSYPDYASEQSSAGAVSEVDKLFAKFVLTGPPPTAPTSTMTFPTSTSSMTLESLFAALSGPEIVGPAPPHTSLAPSASTPATGINLLDRIFASAANVSALSHQQQQQQGAPRKISSPTHPHPPKPKPKPKSSTKTSSARYWAYRPHVPPQPHRAAIPVLGRAIMRVRRRGRGRLADVDLGVGVHHPLGIEATSSVATIKGLESSSGPSSVHANGGQHQHKEEEEQHDSGEEEDEADIVELDFEETSVLSDLDTFRRALREQKRGLGSRKDGQSSHTHRGVVAASSLGEAREKGKGKKKTTRRERDKKEREEIERSWAVTSPPASLSPPLSPSLEDTTPQMPVYVPPQISVHTPPPTRSVYTPQMPVHTPPPPRSVHTPSMPAHTPSPRRIPSSDMMTPTMSGKTNGAGTGIGKGRKVAPSLNGSVSAKVNGHGHVGVEEENANGHEHALVRGSIVAALNAQPGPGIGMERNEFVREVLTLIHTDRAFVDTLWQEYLARLQ</sequence>
<accession>B0DTH4</accession>
<dbReference type="RefSeq" id="XP_001887269.1">
    <property type="nucleotide sequence ID" value="XM_001887234.1"/>
</dbReference>
<dbReference type="GeneID" id="6082900"/>
<evidence type="ECO:0000313" key="3">
    <source>
        <dbReference type="Proteomes" id="UP000001194"/>
    </source>
</evidence>
<gene>
    <name evidence="2" type="ORF">LACBIDRAFT_332666</name>
</gene>
<reference evidence="2 3" key="1">
    <citation type="journal article" date="2008" name="Nature">
        <title>The genome of Laccaria bicolor provides insights into mycorrhizal symbiosis.</title>
        <authorList>
            <person name="Martin F."/>
            <person name="Aerts A."/>
            <person name="Ahren D."/>
            <person name="Brun A."/>
            <person name="Danchin E.G.J."/>
            <person name="Duchaussoy F."/>
            <person name="Gibon J."/>
            <person name="Kohler A."/>
            <person name="Lindquist E."/>
            <person name="Pereda V."/>
            <person name="Salamov A."/>
            <person name="Shapiro H.J."/>
            <person name="Wuyts J."/>
            <person name="Blaudez D."/>
            <person name="Buee M."/>
            <person name="Brokstein P."/>
            <person name="Canbaeck B."/>
            <person name="Cohen D."/>
            <person name="Courty P.E."/>
            <person name="Coutinho P.M."/>
            <person name="Delaruelle C."/>
            <person name="Detter J.C."/>
            <person name="Deveau A."/>
            <person name="DiFazio S."/>
            <person name="Duplessis S."/>
            <person name="Fraissinet-Tachet L."/>
            <person name="Lucic E."/>
            <person name="Frey-Klett P."/>
            <person name="Fourrey C."/>
            <person name="Feussner I."/>
            <person name="Gay G."/>
            <person name="Grimwood J."/>
            <person name="Hoegger P.J."/>
            <person name="Jain P."/>
            <person name="Kilaru S."/>
            <person name="Labbe J."/>
            <person name="Lin Y.C."/>
            <person name="Legue V."/>
            <person name="Le Tacon F."/>
            <person name="Marmeisse R."/>
            <person name="Melayah D."/>
            <person name="Montanini B."/>
            <person name="Muratet M."/>
            <person name="Nehls U."/>
            <person name="Niculita-Hirzel H."/>
            <person name="Oudot-Le Secq M.P."/>
            <person name="Peter M."/>
            <person name="Quesneville H."/>
            <person name="Rajashekar B."/>
            <person name="Reich M."/>
            <person name="Rouhier N."/>
            <person name="Schmutz J."/>
            <person name="Yin T."/>
            <person name="Chalot M."/>
            <person name="Henrissat B."/>
            <person name="Kuees U."/>
            <person name="Lucas S."/>
            <person name="Van de Peer Y."/>
            <person name="Podila G.K."/>
            <person name="Polle A."/>
            <person name="Pukkila P.J."/>
            <person name="Richardson P.M."/>
            <person name="Rouze P."/>
            <person name="Sanders I.R."/>
            <person name="Stajich J.E."/>
            <person name="Tunlid A."/>
            <person name="Tuskan G."/>
            <person name="Grigoriev I.V."/>
        </authorList>
    </citation>
    <scope>NUCLEOTIDE SEQUENCE [LARGE SCALE GENOMIC DNA]</scope>
    <source>
        <strain evidence="3">S238N-H82 / ATCC MYA-4686</strain>
    </source>
</reference>
<feature type="compositionally biased region" description="Basic residues" evidence="1">
    <location>
        <begin position="151"/>
        <end position="161"/>
    </location>
</feature>